<dbReference type="Pfam" id="PF01979">
    <property type="entry name" value="Amidohydro_1"/>
    <property type="match status" value="1"/>
</dbReference>
<dbReference type="EMBL" id="AP025183">
    <property type="protein sequence ID" value="BDB53116.1"/>
    <property type="molecule type" value="Genomic_DNA"/>
</dbReference>
<proteinExistence type="predicted"/>
<dbReference type="InterPro" id="IPR006680">
    <property type="entry name" value="Amidohydro-rel"/>
</dbReference>
<accession>A0ABM7UZ33</accession>
<name>A0ABM7UZ33_9FLAO</name>
<evidence type="ECO:0000256" key="1">
    <source>
        <dbReference type="SAM" id="SignalP"/>
    </source>
</evidence>
<dbReference type="Proteomes" id="UP001319865">
    <property type="component" value="Chromosome"/>
</dbReference>
<feature type="chain" id="PRO_5045788986" evidence="1">
    <location>
        <begin position="22"/>
        <end position="433"/>
    </location>
</feature>
<dbReference type="Gene3D" id="3.20.20.140">
    <property type="entry name" value="Metal-dependent hydrolases"/>
    <property type="match status" value="1"/>
</dbReference>
<organism evidence="3 4">
    <name type="scientific">Flavobacterium ammonificans</name>
    <dbReference type="NCBI Taxonomy" id="1751056"/>
    <lineage>
        <taxon>Bacteria</taxon>
        <taxon>Pseudomonadati</taxon>
        <taxon>Bacteroidota</taxon>
        <taxon>Flavobacteriia</taxon>
        <taxon>Flavobacteriales</taxon>
        <taxon>Flavobacteriaceae</taxon>
        <taxon>Flavobacterium</taxon>
    </lineage>
</organism>
<keyword evidence="1" id="KW-0732">Signal</keyword>
<dbReference type="PANTHER" id="PTHR43135">
    <property type="entry name" value="ALPHA-D-RIBOSE 1-METHYLPHOSPHONATE 5-TRIPHOSPHATE DIPHOSPHATASE"/>
    <property type="match status" value="1"/>
</dbReference>
<evidence type="ECO:0000259" key="2">
    <source>
        <dbReference type="Pfam" id="PF01979"/>
    </source>
</evidence>
<evidence type="ECO:0000313" key="3">
    <source>
        <dbReference type="EMBL" id="BDB53116.1"/>
    </source>
</evidence>
<feature type="signal peptide" evidence="1">
    <location>
        <begin position="1"/>
        <end position="21"/>
    </location>
</feature>
<sequence length="433" mass="47440">MIHKKIALLAFAFTITFNCVAQQTPAAKQQKSILIINSTTHVGDGTILSNCAVGFKNGKIDLVSNATTVNKSNYEIVIDAKGKDLYPGFIAPNSTLGLVEIDAVKSSDDESEIGTYNPHVRSLIAYTADSKVVETVRPNGILMAQITPRGGLISGTSSIVQLDAWHWSDAVVKENDGIHMDFPSSFRRSGSWFEPGTIEANKDYSNQIKDLNSFLANAKVYNATTSKERNIVLEATKGLFTGEQTLFIHANEEKQMIDAIELAKSNGINKIAIVGGYEAYKIGAYLKENKVGVLLRRVHDMPENDDDDIDLPYKLAYLLTEQGVVVGLENSGSHERMATRNLPFLAGTCVAYGLDKEKALQLITSNTAKILGIDSFCGTITVGKDATLFLSEGDALDMRTNKLTEAYIQGRSISLETHQTRLNDRYKAKFNQK</sequence>
<dbReference type="InterPro" id="IPR011059">
    <property type="entry name" value="Metal-dep_hydrolase_composite"/>
</dbReference>
<feature type="domain" description="Amidohydrolase-related" evidence="2">
    <location>
        <begin position="350"/>
        <end position="393"/>
    </location>
</feature>
<evidence type="ECO:0000313" key="4">
    <source>
        <dbReference type="Proteomes" id="UP001319865"/>
    </source>
</evidence>
<protein>
    <submittedName>
        <fullName evidence="3">Amidohydrolase</fullName>
    </submittedName>
</protein>
<dbReference type="SUPFAM" id="SSF51556">
    <property type="entry name" value="Metallo-dependent hydrolases"/>
    <property type="match status" value="1"/>
</dbReference>
<dbReference type="PANTHER" id="PTHR43135:SF3">
    <property type="entry name" value="ALPHA-D-RIBOSE 1-METHYLPHOSPHONATE 5-TRIPHOSPHATE DIPHOSPHATASE"/>
    <property type="match status" value="1"/>
</dbReference>
<gene>
    <name evidence="3" type="ORF">GENT11_14280</name>
</gene>
<dbReference type="RefSeq" id="WP_229329204.1">
    <property type="nucleotide sequence ID" value="NZ_AP025183.1"/>
</dbReference>
<keyword evidence="4" id="KW-1185">Reference proteome</keyword>
<reference evidence="3 4" key="2">
    <citation type="journal article" date="2022" name="Microorganisms">
        <title>Complete Genome Sequences of Two Flavobacterium ammonificans Strains and a Flavobacterium ammoniigenes Strain of Ammonifying Bacterioplankton Isolated from Surface River Water.</title>
        <authorList>
            <person name="Suda W."/>
            <person name="Ogata Y."/>
            <person name="Shindo C."/>
            <person name="Watanabe K."/>
        </authorList>
    </citation>
    <scope>NUCLEOTIDE SEQUENCE [LARGE SCALE GENOMIC DNA]</scope>
    <source>
        <strain evidence="3 4">GENT11</strain>
    </source>
</reference>
<dbReference type="InterPro" id="IPR032466">
    <property type="entry name" value="Metal_Hydrolase"/>
</dbReference>
<dbReference type="InterPro" id="IPR051781">
    <property type="entry name" value="Metallo-dep_Hydrolase"/>
</dbReference>
<dbReference type="SUPFAM" id="SSF51338">
    <property type="entry name" value="Composite domain of metallo-dependent hydrolases"/>
    <property type="match status" value="1"/>
</dbReference>
<reference evidence="3 4" key="1">
    <citation type="journal article" date="2022" name="Int. J. Syst. Evol. Microbiol.">
        <title>Flavobacterium ammonificans sp. nov. and Flavobacterium ammoniigenes sp. nov., ammonifying bacteria isolated from surface river water.</title>
        <authorList>
            <person name="Watanabe K."/>
            <person name="Kitamura T."/>
            <person name="Ogata Y."/>
            <person name="Shindo C."/>
            <person name="Suda W."/>
        </authorList>
    </citation>
    <scope>NUCLEOTIDE SEQUENCE [LARGE SCALE GENOMIC DNA]</scope>
    <source>
        <strain evidence="3 4">GENT11</strain>
    </source>
</reference>